<accession>A0ABS6H783</accession>
<name>A0ABS6H783_9PROT</name>
<keyword evidence="3" id="KW-1185">Reference proteome</keyword>
<keyword evidence="2" id="KW-0238">DNA-binding</keyword>
<evidence type="ECO:0000313" key="3">
    <source>
        <dbReference type="Proteomes" id="UP000689967"/>
    </source>
</evidence>
<dbReference type="EMBL" id="JAERQM010000002">
    <property type="protein sequence ID" value="MBU8543593.1"/>
    <property type="molecule type" value="Genomic_DNA"/>
</dbReference>
<gene>
    <name evidence="2" type="ORF">JJQ90_07745</name>
</gene>
<proteinExistence type="predicted"/>
<evidence type="ECO:0000313" key="2">
    <source>
        <dbReference type="EMBL" id="MBU8543593.1"/>
    </source>
</evidence>
<comment type="caution">
    <text evidence="2">The sequence shown here is derived from an EMBL/GenBank/DDBJ whole genome shotgun (WGS) entry which is preliminary data.</text>
</comment>
<dbReference type="RefSeq" id="WP_216874106.1">
    <property type="nucleotide sequence ID" value="NZ_JAERQM010000002.1"/>
</dbReference>
<organism evidence="2 3">
    <name type="scientific">Falsiroseomonas oleicola</name>
    <dbReference type="NCBI Taxonomy" id="2801474"/>
    <lineage>
        <taxon>Bacteria</taxon>
        <taxon>Pseudomonadati</taxon>
        <taxon>Pseudomonadota</taxon>
        <taxon>Alphaproteobacteria</taxon>
        <taxon>Acetobacterales</taxon>
        <taxon>Roseomonadaceae</taxon>
        <taxon>Falsiroseomonas</taxon>
    </lineage>
</organism>
<reference evidence="2 3" key="1">
    <citation type="submission" date="2021-01" db="EMBL/GenBank/DDBJ databases">
        <title>Roseomonas sp. nov, a bacterium isolated from an oil production mixture in Yumen Oilfield.</title>
        <authorList>
            <person name="Wu D."/>
        </authorList>
    </citation>
    <scope>NUCLEOTIDE SEQUENCE [LARGE SCALE GENOMIC DNA]</scope>
    <source>
        <strain evidence="2 3">ROY-5-3</strain>
    </source>
</reference>
<dbReference type="Proteomes" id="UP000689967">
    <property type="component" value="Unassembled WGS sequence"/>
</dbReference>
<dbReference type="Pfam" id="PF22513">
    <property type="entry name" value="FitA-like_RHH"/>
    <property type="match status" value="1"/>
</dbReference>
<evidence type="ECO:0000259" key="1">
    <source>
        <dbReference type="Pfam" id="PF22513"/>
    </source>
</evidence>
<dbReference type="InterPro" id="IPR053853">
    <property type="entry name" value="FitA-like_RHH"/>
</dbReference>
<sequence>MGSLTIRNLDPGLKDRLRARAAEQGRSMEAEAQHILQSALSTPDTGKTDLGARIRARFAPLGDVDLELPAREEARDPPGFA</sequence>
<protein>
    <submittedName>
        <fullName evidence="2">Arc family DNA-binding protein</fullName>
    </submittedName>
</protein>
<feature type="domain" description="Antitoxin FitA-like ribbon-helix-helix" evidence="1">
    <location>
        <begin position="3"/>
        <end position="40"/>
    </location>
</feature>
<dbReference type="GO" id="GO:0003677">
    <property type="term" value="F:DNA binding"/>
    <property type="evidence" value="ECO:0007669"/>
    <property type="project" value="UniProtKB-KW"/>
</dbReference>